<organism evidence="1 2">
    <name type="scientific">Shiella aurantiaca</name>
    <dbReference type="NCBI Taxonomy" id="3058365"/>
    <lineage>
        <taxon>Bacteria</taxon>
        <taxon>Pseudomonadati</taxon>
        <taxon>Bacteroidota</taxon>
        <taxon>Cytophagia</taxon>
        <taxon>Cytophagales</taxon>
        <taxon>Shiellaceae</taxon>
        <taxon>Shiella</taxon>
    </lineage>
</organism>
<name>A0ABT8F9T6_9BACT</name>
<evidence type="ECO:0000313" key="1">
    <source>
        <dbReference type="EMBL" id="MDN4167043.1"/>
    </source>
</evidence>
<proteinExistence type="predicted"/>
<dbReference type="EMBL" id="JAUHJS010000011">
    <property type="protein sequence ID" value="MDN4167043.1"/>
    <property type="molecule type" value="Genomic_DNA"/>
</dbReference>
<comment type="caution">
    <text evidence="1">The sequence shown here is derived from an EMBL/GenBank/DDBJ whole genome shotgun (WGS) entry which is preliminary data.</text>
</comment>
<gene>
    <name evidence="1" type="ORF">QWY31_16145</name>
</gene>
<sequence>MSRKFIQSQPSALSSKKDFFDIFEEKKKEDQTGKAGLSNKEEKVITEAKKREKLTRQTFMISEENLDLLKDFVYTKRIQGVYTYSQKMAIRDALKLLFSSVDTIEKRPDNMDGED</sequence>
<reference evidence="1" key="1">
    <citation type="submission" date="2023-06" db="EMBL/GenBank/DDBJ databases">
        <title>Cytophagales bacterium Strain LB-30, isolated from soil.</title>
        <authorList>
            <person name="Liu B."/>
        </authorList>
    </citation>
    <scope>NUCLEOTIDE SEQUENCE</scope>
    <source>
        <strain evidence="1">LB-30</strain>
    </source>
</reference>
<keyword evidence="2" id="KW-1185">Reference proteome</keyword>
<accession>A0ABT8F9T6</accession>
<evidence type="ECO:0000313" key="2">
    <source>
        <dbReference type="Proteomes" id="UP001168552"/>
    </source>
</evidence>
<dbReference type="Proteomes" id="UP001168552">
    <property type="component" value="Unassembled WGS sequence"/>
</dbReference>
<dbReference type="RefSeq" id="WP_320005582.1">
    <property type="nucleotide sequence ID" value="NZ_JAUHJS010000011.1"/>
</dbReference>
<protein>
    <submittedName>
        <fullName evidence="1">Uncharacterized protein</fullName>
    </submittedName>
</protein>